<feature type="domain" description="EamA" evidence="2">
    <location>
        <begin position="20"/>
        <end position="149"/>
    </location>
</feature>
<dbReference type="Proteomes" id="UP000007460">
    <property type="component" value="Chromosome"/>
</dbReference>
<feature type="transmembrane region" description="Helical" evidence="1">
    <location>
        <begin position="108"/>
        <end position="126"/>
    </location>
</feature>
<dbReference type="PANTHER" id="PTHR22911">
    <property type="entry name" value="ACYL-MALONYL CONDENSING ENZYME-RELATED"/>
    <property type="match status" value="1"/>
</dbReference>
<dbReference type="SUPFAM" id="SSF103481">
    <property type="entry name" value="Multidrug resistance efflux transporter EmrE"/>
    <property type="match status" value="2"/>
</dbReference>
<dbReference type="AlphaFoldDB" id="D5BP92"/>
<dbReference type="eggNOG" id="COG0697">
    <property type="taxonomic scope" value="Bacteria"/>
</dbReference>
<dbReference type="GO" id="GO:0016020">
    <property type="term" value="C:membrane"/>
    <property type="evidence" value="ECO:0007669"/>
    <property type="project" value="InterPro"/>
</dbReference>
<feature type="domain" description="EamA" evidence="2">
    <location>
        <begin position="161"/>
        <end position="288"/>
    </location>
</feature>
<protein>
    <recommendedName>
        <fullName evidence="2">EamA domain-containing protein</fullName>
    </recommendedName>
</protein>
<dbReference type="EMBL" id="CP001751">
    <property type="protein sequence ID" value="ADE38374.1"/>
    <property type="molecule type" value="Genomic_DNA"/>
</dbReference>
<evidence type="ECO:0000313" key="3">
    <source>
        <dbReference type="EMBL" id="ADE38374.1"/>
    </source>
</evidence>
<dbReference type="PANTHER" id="PTHR22911:SF103">
    <property type="entry name" value="BLR2811 PROTEIN"/>
    <property type="match status" value="1"/>
</dbReference>
<sequence>MLQATGIWFRTRFTPRQISFMLMLVSMICLPGMDAIVKYMSQSLPVMEIIWARYTGHFVVILLVFAPQLSKVLKTSNIKIQLARSVALFCTTMLFFQALQFIEQGQATAIFQIAPMIMTVLAVIFLKERLGPRRIISLIAGFVGAMIIIQPQAEQFTLASCLPLAAAASYAVYSILTRYLGAAESAYTTLIYTAGFGAIVSSIILPFIWVPPETAFDIFLLLLIPMIGGIGHLTLIQALQLTEASDLAPMNYLTLVFAMVWGGLIFAEVPTPSTLAGGCLIVVSGLYLIRRSRGRS</sequence>
<dbReference type="STRING" id="488538.SAR116_0131"/>
<feature type="transmembrane region" description="Helical" evidence="1">
    <location>
        <begin position="247"/>
        <end position="267"/>
    </location>
</feature>
<accession>D5BP92</accession>
<feature type="transmembrane region" description="Helical" evidence="1">
    <location>
        <begin position="273"/>
        <end position="289"/>
    </location>
</feature>
<keyword evidence="1" id="KW-0472">Membrane</keyword>
<feature type="transmembrane region" description="Helical" evidence="1">
    <location>
        <begin position="189"/>
        <end position="209"/>
    </location>
</feature>
<organism evidence="3 4">
    <name type="scientific">Puniceispirillum marinum (strain IMCC1322)</name>
    <dbReference type="NCBI Taxonomy" id="488538"/>
    <lineage>
        <taxon>Bacteria</taxon>
        <taxon>Pseudomonadati</taxon>
        <taxon>Pseudomonadota</taxon>
        <taxon>Alphaproteobacteria</taxon>
        <taxon>Candidatus Puniceispirillales</taxon>
        <taxon>Candidatus Puniceispirillaceae</taxon>
        <taxon>Candidatus Puniceispirillum</taxon>
    </lineage>
</organism>
<feature type="transmembrane region" description="Helical" evidence="1">
    <location>
        <begin position="156"/>
        <end position="177"/>
    </location>
</feature>
<dbReference type="KEGG" id="apb:SAR116_0131"/>
<feature type="transmembrane region" description="Helical" evidence="1">
    <location>
        <begin position="215"/>
        <end position="235"/>
    </location>
</feature>
<evidence type="ECO:0000313" key="4">
    <source>
        <dbReference type="Proteomes" id="UP000007460"/>
    </source>
</evidence>
<evidence type="ECO:0000259" key="2">
    <source>
        <dbReference type="Pfam" id="PF00892"/>
    </source>
</evidence>
<dbReference type="HOGENOM" id="CLU_032828_2_3_5"/>
<proteinExistence type="predicted"/>
<feature type="transmembrane region" description="Helical" evidence="1">
    <location>
        <begin position="20"/>
        <end position="39"/>
    </location>
</feature>
<keyword evidence="4" id="KW-1185">Reference proteome</keyword>
<dbReference type="InterPro" id="IPR037185">
    <property type="entry name" value="EmrE-like"/>
</dbReference>
<gene>
    <name evidence="3" type="ordered locus">SAR116_0131</name>
</gene>
<feature type="transmembrane region" description="Helical" evidence="1">
    <location>
        <begin position="133"/>
        <end position="150"/>
    </location>
</feature>
<name>D5BP92_PUNMI</name>
<dbReference type="InterPro" id="IPR000620">
    <property type="entry name" value="EamA_dom"/>
</dbReference>
<dbReference type="Pfam" id="PF00892">
    <property type="entry name" value="EamA"/>
    <property type="match status" value="2"/>
</dbReference>
<evidence type="ECO:0000256" key="1">
    <source>
        <dbReference type="SAM" id="Phobius"/>
    </source>
</evidence>
<keyword evidence="1" id="KW-0812">Transmembrane</keyword>
<keyword evidence="1" id="KW-1133">Transmembrane helix</keyword>
<reference evidence="3 4" key="1">
    <citation type="journal article" date="2010" name="J. Bacteriol.">
        <title>Complete genome sequence of "Candidatus Puniceispirillum marinum" IMCC1322, a representative of the SAR116 clade in the Alphaproteobacteria.</title>
        <authorList>
            <person name="Oh H.M."/>
            <person name="Kwon K.K."/>
            <person name="Kang I."/>
            <person name="Kang S.G."/>
            <person name="Lee J.H."/>
            <person name="Kim S.J."/>
            <person name="Cho J.C."/>
        </authorList>
    </citation>
    <scope>NUCLEOTIDE SEQUENCE [LARGE SCALE GENOMIC DNA]</scope>
    <source>
        <strain evidence="3 4">IMCC1322</strain>
    </source>
</reference>
<feature type="transmembrane region" description="Helical" evidence="1">
    <location>
        <begin position="51"/>
        <end position="70"/>
    </location>
</feature>
<feature type="transmembrane region" description="Helical" evidence="1">
    <location>
        <begin position="82"/>
        <end position="102"/>
    </location>
</feature>